<dbReference type="InterPro" id="IPR033749">
    <property type="entry name" value="Polyprenyl_synt_CS"/>
</dbReference>
<dbReference type="InterPro" id="IPR008949">
    <property type="entry name" value="Isoprenoid_synthase_dom_sf"/>
</dbReference>
<dbReference type="RefSeq" id="WP_420068377.1">
    <property type="nucleotide sequence ID" value="NZ_JBCHKQ010000001.1"/>
</dbReference>
<protein>
    <submittedName>
        <fullName evidence="7">Polyprenyl synthetase family protein</fullName>
    </submittedName>
</protein>
<sequence>MFWKDIPELTYELNKVRSLIKKSVNVKSNRLTLPVMDFINRDAKMLRPGLLILSARIFLPEDKLPESVYRYAASIELLHMASLVHDDIIDNAEFRRGLVSINHGYGVKDAILVGDLLFCAAAELIYDSTSDSDASVILHGLKHLITAESEELDDAELFRKGQLLGLFGRRKYIRRVIRKTATLFVAAMHIGAREVCKDEFMQQTMRRIGYDIGVSFQMMDDILDIISKKELMGKSSLSDLREGVVGYPFVLAVNSGNKKDEDKAISLFRKALSGGLFSSAHRRALVDMLVPYCDLARNEVLSILNRAKKHFVFLPKNKWTVVLLDTIDSLANRLN</sequence>
<evidence type="ECO:0000256" key="5">
    <source>
        <dbReference type="ARBA" id="ARBA00022842"/>
    </source>
</evidence>
<evidence type="ECO:0000313" key="8">
    <source>
        <dbReference type="Proteomes" id="UP001466331"/>
    </source>
</evidence>
<dbReference type="PANTHER" id="PTHR12001:SF69">
    <property type="entry name" value="ALL TRANS-POLYPRENYL-DIPHOSPHATE SYNTHASE PDSS1"/>
    <property type="match status" value="1"/>
</dbReference>
<comment type="caution">
    <text evidence="7">The sequence shown here is derived from an EMBL/GenBank/DDBJ whole genome shotgun (WGS) entry which is preliminary data.</text>
</comment>
<reference evidence="7 8" key="1">
    <citation type="submission" date="2024-03" db="EMBL/GenBank/DDBJ databases">
        <title>Ignisphaera cupida sp. nov., a hyperthermophilic hydrolytic archaeon from a hot spring of Kamchatka, and proposal of Ignisphaeraceae fam. nov.</title>
        <authorList>
            <person name="Podosokorskaya O.A."/>
            <person name="Elcheninov A.G."/>
            <person name="Maltseva A.I."/>
            <person name="Zayulina K.S."/>
            <person name="Novikov A."/>
            <person name="Merkel A.Y."/>
        </authorList>
    </citation>
    <scope>NUCLEOTIDE SEQUENCE [LARGE SCALE GENOMIC DNA]</scope>
    <source>
        <strain evidence="7 8">38H-sp</strain>
    </source>
</reference>
<name>A0ABU9U8C9_9SPIR</name>
<organism evidence="7 8">
    <name type="scientific">Rarispira pelagica</name>
    <dbReference type="NCBI Taxonomy" id="3141764"/>
    <lineage>
        <taxon>Bacteria</taxon>
        <taxon>Pseudomonadati</taxon>
        <taxon>Spirochaetota</taxon>
        <taxon>Spirochaetia</taxon>
        <taxon>Winmispirales</taxon>
        <taxon>Winmispiraceae</taxon>
        <taxon>Rarispira</taxon>
    </lineage>
</organism>
<evidence type="ECO:0000313" key="7">
    <source>
        <dbReference type="EMBL" id="MEM5946923.1"/>
    </source>
</evidence>
<dbReference type="PROSITE" id="PS00444">
    <property type="entry name" value="POLYPRENYL_SYNTHASE_2"/>
    <property type="match status" value="1"/>
</dbReference>
<dbReference type="SUPFAM" id="SSF48576">
    <property type="entry name" value="Terpenoid synthases"/>
    <property type="match status" value="1"/>
</dbReference>
<proteinExistence type="inferred from homology"/>
<keyword evidence="4" id="KW-0479">Metal-binding</keyword>
<dbReference type="CDD" id="cd00685">
    <property type="entry name" value="Trans_IPPS_HT"/>
    <property type="match status" value="1"/>
</dbReference>
<accession>A0ABU9U8C9</accession>
<evidence type="ECO:0000256" key="6">
    <source>
        <dbReference type="RuleBase" id="RU004466"/>
    </source>
</evidence>
<dbReference type="Gene3D" id="1.10.600.10">
    <property type="entry name" value="Farnesyl Diphosphate Synthase"/>
    <property type="match status" value="1"/>
</dbReference>
<evidence type="ECO:0000256" key="4">
    <source>
        <dbReference type="ARBA" id="ARBA00022723"/>
    </source>
</evidence>
<comment type="similarity">
    <text evidence="2 6">Belongs to the FPP/GGPP synthase family.</text>
</comment>
<dbReference type="EMBL" id="JBCHKQ010000001">
    <property type="protein sequence ID" value="MEM5946923.1"/>
    <property type="molecule type" value="Genomic_DNA"/>
</dbReference>
<dbReference type="PANTHER" id="PTHR12001">
    <property type="entry name" value="GERANYLGERANYL PYROPHOSPHATE SYNTHASE"/>
    <property type="match status" value="1"/>
</dbReference>
<keyword evidence="5" id="KW-0460">Magnesium</keyword>
<keyword evidence="3 6" id="KW-0808">Transferase</keyword>
<dbReference type="PROSITE" id="PS00723">
    <property type="entry name" value="POLYPRENYL_SYNTHASE_1"/>
    <property type="match status" value="1"/>
</dbReference>
<dbReference type="Pfam" id="PF00348">
    <property type="entry name" value="polyprenyl_synt"/>
    <property type="match status" value="1"/>
</dbReference>
<gene>
    <name evidence="7" type="ORF">WKV44_00020</name>
</gene>
<dbReference type="Proteomes" id="UP001466331">
    <property type="component" value="Unassembled WGS sequence"/>
</dbReference>
<comment type="cofactor">
    <cofactor evidence="1">
        <name>Mg(2+)</name>
        <dbReference type="ChEBI" id="CHEBI:18420"/>
    </cofactor>
</comment>
<dbReference type="SFLD" id="SFLDS00005">
    <property type="entry name" value="Isoprenoid_Synthase_Type_I"/>
    <property type="match status" value="1"/>
</dbReference>
<dbReference type="InterPro" id="IPR000092">
    <property type="entry name" value="Polyprenyl_synt"/>
</dbReference>
<evidence type="ECO:0000256" key="1">
    <source>
        <dbReference type="ARBA" id="ARBA00001946"/>
    </source>
</evidence>
<evidence type="ECO:0000256" key="2">
    <source>
        <dbReference type="ARBA" id="ARBA00006706"/>
    </source>
</evidence>
<evidence type="ECO:0000256" key="3">
    <source>
        <dbReference type="ARBA" id="ARBA00022679"/>
    </source>
</evidence>
<keyword evidence="8" id="KW-1185">Reference proteome</keyword>